<keyword evidence="2" id="KW-0732">Signal</keyword>
<dbReference type="InterPro" id="IPR014716">
    <property type="entry name" value="Fibrinogen_a/b/g_C_1"/>
</dbReference>
<dbReference type="CDD" id="cd00087">
    <property type="entry name" value="FReD"/>
    <property type="match status" value="1"/>
</dbReference>
<evidence type="ECO:0000256" key="1">
    <source>
        <dbReference type="ARBA" id="ARBA00023157"/>
    </source>
</evidence>
<accession>A0ABM1YKA8</accession>
<dbReference type="InterPro" id="IPR050373">
    <property type="entry name" value="Fibrinogen_C-term_domain"/>
</dbReference>
<reference evidence="5" key="1">
    <citation type="journal article" date="2015" name="Proc. Natl. Acad. Sci. U.S.A.">
        <title>Genome sequence of the Asian Tiger mosquito, Aedes albopictus, reveals insights into its biology, genetics, and evolution.</title>
        <authorList>
            <person name="Chen X.G."/>
            <person name="Jiang X."/>
            <person name="Gu J."/>
            <person name="Xu M."/>
            <person name="Wu Y."/>
            <person name="Deng Y."/>
            <person name="Zhang C."/>
            <person name="Bonizzoni M."/>
            <person name="Dermauw W."/>
            <person name="Vontas J."/>
            <person name="Armbruster P."/>
            <person name="Huang X."/>
            <person name="Yang Y."/>
            <person name="Zhang H."/>
            <person name="He W."/>
            <person name="Peng H."/>
            <person name="Liu Y."/>
            <person name="Wu K."/>
            <person name="Chen J."/>
            <person name="Lirakis M."/>
            <person name="Topalis P."/>
            <person name="Van Leeuwen T."/>
            <person name="Hall A.B."/>
            <person name="Jiang X."/>
            <person name="Thorpe C."/>
            <person name="Mueller R.L."/>
            <person name="Sun C."/>
            <person name="Waterhouse R.M."/>
            <person name="Yan G."/>
            <person name="Tu Z.J."/>
            <person name="Fang X."/>
            <person name="James A.A."/>
        </authorList>
    </citation>
    <scope>NUCLEOTIDE SEQUENCE [LARGE SCALE GENOMIC DNA]</scope>
    <source>
        <strain evidence="5">Foshan</strain>
    </source>
</reference>
<dbReference type="Pfam" id="PF00147">
    <property type="entry name" value="Fibrinogen_C"/>
    <property type="match status" value="1"/>
</dbReference>
<proteinExistence type="predicted"/>
<reference evidence="4" key="2">
    <citation type="submission" date="2025-05" db="UniProtKB">
        <authorList>
            <consortium name="EnsemblMetazoa"/>
        </authorList>
    </citation>
    <scope>IDENTIFICATION</scope>
    <source>
        <strain evidence="4">Foshan</strain>
    </source>
</reference>
<dbReference type="SUPFAM" id="SSF56496">
    <property type="entry name" value="Fibrinogen C-terminal domain-like"/>
    <property type="match status" value="1"/>
</dbReference>
<dbReference type="InterPro" id="IPR002181">
    <property type="entry name" value="Fibrinogen_a/b/g_C_dom"/>
</dbReference>
<feature type="domain" description="Fibrinogen C-terminal" evidence="3">
    <location>
        <begin position="135"/>
        <end position="346"/>
    </location>
</feature>
<dbReference type="GeneID" id="109400921"/>
<dbReference type="PROSITE" id="PS51406">
    <property type="entry name" value="FIBRINOGEN_C_2"/>
    <property type="match status" value="1"/>
</dbReference>
<dbReference type="Gene3D" id="3.90.215.10">
    <property type="entry name" value="Gamma Fibrinogen, chain A, domain 1"/>
    <property type="match status" value="1"/>
</dbReference>
<protein>
    <recommendedName>
        <fullName evidence="3">Fibrinogen C-terminal domain-containing protein</fullName>
    </recommendedName>
</protein>
<dbReference type="EnsemblMetazoa" id="AALFPA23_009943.R13782">
    <property type="protein sequence ID" value="AALFPA23_009943.P13782"/>
    <property type="gene ID" value="AALFPA23_009943"/>
</dbReference>
<evidence type="ECO:0000313" key="5">
    <source>
        <dbReference type="Proteomes" id="UP000069940"/>
    </source>
</evidence>
<dbReference type="PANTHER" id="PTHR19143:SF327">
    <property type="entry name" value="FI21813P1-RELATED"/>
    <property type="match status" value="1"/>
</dbReference>
<name>A0ABM1YKA8_AEDAL</name>
<sequence length="357" mass="41884">MKFITIFCVFCVIRYHEATKVPSDCFNCLVNTSGSFGYEILLGKLQYLEDKFWNMWLEMKEQTEKVNNNHIRSKETYKEMMLMLTRLEQVVGFNMTTVMERSSDIFEQHLSCANHETWKQSILAMPPRKKSNSRLEDLERFKSCAEVPSYVPGKYKIHPMGFEESFEVYCEQNVFGGGWIVVQHRFDGSVDFDWNWRQYKNGFGSLDGEFWIGLEKLHRLTKDGDHQLLVELKDFDGNYKFARYDVFEIATESEKYALKKLGSYSGTAGDSLKYHKGRQFSTEDNYSDEKSSSCAKFYKSGWWYWNCYLSNLNGVYKNKTETDGLKWNAFSDKVLAYSRMMIRKTSNDAETCPLLFP</sequence>
<dbReference type="RefSeq" id="XP_019553236.3">
    <property type="nucleotide sequence ID" value="XM_019697691.3"/>
</dbReference>
<evidence type="ECO:0000256" key="2">
    <source>
        <dbReference type="SAM" id="SignalP"/>
    </source>
</evidence>
<dbReference type="Proteomes" id="UP000069940">
    <property type="component" value="Unassembled WGS sequence"/>
</dbReference>
<dbReference type="InterPro" id="IPR020837">
    <property type="entry name" value="Fibrinogen_CS"/>
</dbReference>
<organism evidence="4 5">
    <name type="scientific">Aedes albopictus</name>
    <name type="common">Asian tiger mosquito</name>
    <name type="synonym">Stegomyia albopicta</name>
    <dbReference type="NCBI Taxonomy" id="7160"/>
    <lineage>
        <taxon>Eukaryota</taxon>
        <taxon>Metazoa</taxon>
        <taxon>Ecdysozoa</taxon>
        <taxon>Arthropoda</taxon>
        <taxon>Hexapoda</taxon>
        <taxon>Insecta</taxon>
        <taxon>Pterygota</taxon>
        <taxon>Neoptera</taxon>
        <taxon>Endopterygota</taxon>
        <taxon>Diptera</taxon>
        <taxon>Nematocera</taxon>
        <taxon>Culicoidea</taxon>
        <taxon>Culicidae</taxon>
        <taxon>Culicinae</taxon>
        <taxon>Aedini</taxon>
        <taxon>Aedes</taxon>
        <taxon>Stegomyia</taxon>
    </lineage>
</organism>
<evidence type="ECO:0000259" key="3">
    <source>
        <dbReference type="PROSITE" id="PS51406"/>
    </source>
</evidence>
<keyword evidence="5" id="KW-1185">Reference proteome</keyword>
<evidence type="ECO:0000313" key="4">
    <source>
        <dbReference type="EnsemblMetazoa" id="AALFPA23_009943.P13782"/>
    </source>
</evidence>
<dbReference type="InterPro" id="IPR036056">
    <property type="entry name" value="Fibrinogen-like_C"/>
</dbReference>
<dbReference type="RefSeq" id="XP_062701494.1">
    <property type="nucleotide sequence ID" value="XM_062845510.1"/>
</dbReference>
<dbReference type="PROSITE" id="PS00514">
    <property type="entry name" value="FIBRINOGEN_C_1"/>
    <property type="match status" value="1"/>
</dbReference>
<dbReference type="PANTHER" id="PTHR19143">
    <property type="entry name" value="FIBRINOGEN/TENASCIN/ANGIOPOEITIN"/>
    <property type="match status" value="1"/>
</dbReference>
<feature type="chain" id="PRO_5045023567" description="Fibrinogen C-terminal domain-containing protein" evidence="2">
    <location>
        <begin position="19"/>
        <end position="357"/>
    </location>
</feature>
<dbReference type="EnsemblMetazoa" id="AALFPA23_009943.R13781">
    <property type="protein sequence ID" value="AALFPA23_009943.P13781"/>
    <property type="gene ID" value="AALFPA23_009943"/>
</dbReference>
<feature type="signal peptide" evidence="2">
    <location>
        <begin position="1"/>
        <end position="18"/>
    </location>
</feature>
<dbReference type="SMART" id="SM00186">
    <property type="entry name" value="FBG"/>
    <property type="match status" value="1"/>
</dbReference>
<keyword evidence="1" id="KW-1015">Disulfide bond</keyword>